<accession>A0A9Q0LYC3</accession>
<keyword evidence="3 5" id="KW-1133">Transmembrane helix</keyword>
<dbReference type="GO" id="GO:0055085">
    <property type="term" value="P:transmembrane transport"/>
    <property type="evidence" value="ECO:0007669"/>
    <property type="project" value="InterPro"/>
</dbReference>
<protein>
    <recommendedName>
        <fullName evidence="6">STAS domain-containing protein</fullName>
    </recommendedName>
</protein>
<keyword evidence="8" id="KW-1185">Reference proteome</keyword>
<dbReference type="PANTHER" id="PTHR11814">
    <property type="entry name" value="SULFATE TRANSPORTER"/>
    <property type="match status" value="1"/>
</dbReference>
<dbReference type="Proteomes" id="UP001142055">
    <property type="component" value="Chromosome 4"/>
</dbReference>
<feature type="transmembrane region" description="Helical" evidence="5">
    <location>
        <begin position="385"/>
        <end position="405"/>
    </location>
</feature>
<reference evidence="7" key="1">
    <citation type="submission" date="2022-12" db="EMBL/GenBank/DDBJ databases">
        <title>Genome assemblies of Blomia tropicalis.</title>
        <authorList>
            <person name="Cui Y."/>
        </authorList>
    </citation>
    <scope>NUCLEOTIDE SEQUENCE</scope>
    <source>
        <tissue evidence="7">Adult mites</tissue>
    </source>
</reference>
<organism evidence="7 8">
    <name type="scientific">Blomia tropicalis</name>
    <name type="common">Mite</name>
    <dbReference type="NCBI Taxonomy" id="40697"/>
    <lineage>
        <taxon>Eukaryota</taxon>
        <taxon>Metazoa</taxon>
        <taxon>Ecdysozoa</taxon>
        <taxon>Arthropoda</taxon>
        <taxon>Chelicerata</taxon>
        <taxon>Arachnida</taxon>
        <taxon>Acari</taxon>
        <taxon>Acariformes</taxon>
        <taxon>Sarcoptiformes</taxon>
        <taxon>Astigmata</taxon>
        <taxon>Glycyphagoidea</taxon>
        <taxon>Echimyopodidae</taxon>
        <taxon>Blomia</taxon>
    </lineage>
</organism>
<gene>
    <name evidence="7" type="ORF">RDWZM_010365</name>
</gene>
<dbReference type="Pfam" id="PF01740">
    <property type="entry name" value="STAS"/>
    <property type="match status" value="1"/>
</dbReference>
<feature type="transmembrane region" description="Helical" evidence="5">
    <location>
        <begin position="505"/>
        <end position="526"/>
    </location>
</feature>
<dbReference type="EMBL" id="JAPWDV010000004">
    <property type="protein sequence ID" value="KAJ6215865.1"/>
    <property type="molecule type" value="Genomic_DNA"/>
</dbReference>
<dbReference type="InterPro" id="IPR011547">
    <property type="entry name" value="SLC26A/SulP_dom"/>
</dbReference>
<feature type="transmembrane region" description="Helical" evidence="5">
    <location>
        <begin position="299"/>
        <end position="321"/>
    </location>
</feature>
<dbReference type="SUPFAM" id="SSF52091">
    <property type="entry name" value="SpoIIaa-like"/>
    <property type="match status" value="1"/>
</dbReference>
<dbReference type="InterPro" id="IPR001902">
    <property type="entry name" value="SLC26A/SulP_fam"/>
</dbReference>
<evidence type="ECO:0000313" key="8">
    <source>
        <dbReference type="Proteomes" id="UP001142055"/>
    </source>
</evidence>
<feature type="domain" description="STAS" evidence="6">
    <location>
        <begin position="641"/>
        <end position="770"/>
    </location>
</feature>
<feature type="transmembrane region" description="Helical" evidence="5">
    <location>
        <begin position="572"/>
        <end position="600"/>
    </location>
</feature>
<evidence type="ECO:0000256" key="1">
    <source>
        <dbReference type="ARBA" id="ARBA00004141"/>
    </source>
</evidence>
<evidence type="ECO:0000313" key="7">
    <source>
        <dbReference type="EMBL" id="KAJ6215865.1"/>
    </source>
</evidence>
<dbReference type="GO" id="GO:0016020">
    <property type="term" value="C:membrane"/>
    <property type="evidence" value="ECO:0007669"/>
    <property type="project" value="UniProtKB-SubCell"/>
</dbReference>
<evidence type="ECO:0000256" key="3">
    <source>
        <dbReference type="ARBA" id="ARBA00022989"/>
    </source>
</evidence>
<feature type="transmembrane region" description="Helical" evidence="5">
    <location>
        <begin position="267"/>
        <end position="287"/>
    </location>
</feature>
<evidence type="ECO:0000256" key="2">
    <source>
        <dbReference type="ARBA" id="ARBA00022692"/>
    </source>
</evidence>
<dbReference type="Pfam" id="PF00916">
    <property type="entry name" value="Sulfate_transp"/>
    <property type="match status" value="1"/>
</dbReference>
<feature type="transmembrane region" description="Helical" evidence="5">
    <location>
        <begin position="354"/>
        <end position="373"/>
    </location>
</feature>
<dbReference type="InterPro" id="IPR002645">
    <property type="entry name" value="STAS_dom"/>
</dbReference>
<evidence type="ECO:0000256" key="4">
    <source>
        <dbReference type="ARBA" id="ARBA00023136"/>
    </source>
</evidence>
<keyword evidence="4 5" id="KW-0472">Membrane</keyword>
<sequence>MSKPKHHCRRSLSPTCCPLPQSSSISSSLQSYTKPPMILANQIYGKSETMTSPPSSSQYPIKIERPIIRIDDIYYQTTTTTTEATNNYGTIRQPYHTLNINQSMSKYGSSIIHSSQSSMLTTIPSERYGNRFHCCNMERFIKTIIPFIPIIGWVRNYQIQSDLLADIVTGFTILALHIPQGLAYGQLAGVDSINGLYVSTFPVIIYAIFGGSRQISVGTFAVICIACKDVLIAMDQQGLLLDGLKFNRTGTIGIGNDAIPPATSIEVLTSLCLLVGIIQFTIGILRLGCLGALLSDPIISSFVAACSIHVFTSQIFGLFGISSKIDPSNEPNIPFDLIKDWIRFIERIPSSNLITIYISIGTIITLYCSKYYFEPWLMKRLGLRTFAFPIDIIAIIILTVVSYWANLPGNFSVTVIPKIEGGFAGLPVVPRIDLWSSLFTSAVLISFIGYAATYTLSTLYARKHGYEIESNQELIALGLANMGSSFFLCFPSSGSLARSTVQERIGGRTQLASLISSSMIVVFITYMSHFFEYLPKCVLSCIIVVALISTMLQCSEVVHYYRQSKMDALVWIGTFVNVILFGVGNGLLYGLVIQIIVLIIQIALPQFSLKINIPNSECYIPQSANHLFIDQYEIIVCEHVGPLIFLNVERFKRSFHEQIIVPIERRIETIRLQQSTYQQHEMETTSSMKRTETLTIIIDMSRITFMDEKATQCLIDLKNELKSFNQSICINLRLAAMDIRLLDRMKRAKFFDRFNMNQCYLTVHDAVIDRWIEIENNCTNNNR</sequence>
<comment type="subcellular location">
    <subcellularLocation>
        <location evidence="1">Membrane</location>
        <topology evidence="1">Multi-pass membrane protein</topology>
    </subcellularLocation>
</comment>
<feature type="transmembrane region" description="Helical" evidence="5">
    <location>
        <begin position="434"/>
        <end position="453"/>
    </location>
</feature>
<keyword evidence="2 5" id="KW-0812">Transmembrane</keyword>
<dbReference type="Gene3D" id="3.30.750.24">
    <property type="entry name" value="STAS domain"/>
    <property type="match status" value="1"/>
</dbReference>
<feature type="transmembrane region" description="Helical" evidence="5">
    <location>
        <begin position="474"/>
        <end position="493"/>
    </location>
</feature>
<dbReference type="PROSITE" id="PS50801">
    <property type="entry name" value="STAS"/>
    <property type="match status" value="1"/>
</dbReference>
<name>A0A9Q0LYC3_BLOTA</name>
<proteinExistence type="predicted"/>
<dbReference type="AlphaFoldDB" id="A0A9Q0LYC3"/>
<evidence type="ECO:0000259" key="6">
    <source>
        <dbReference type="PROSITE" id="PS50801"/>
    </source>
</evidence>
<feature type="transmembrane region" description="Helical" evidence="5">
    <location>
        <begin position="533"/>
        <end position="552"/>
    </location>
</feature>
<comment type="caution">
    <text evidence="7">The sequence shown here is derived from an EMBL/GenBank/DDBJ whole genome shotgun (WGS) entry which is preliminary data.</text>
</comment>
<dbReference type="CDD" id="cd07042">
    <property type="entry name" value="STAS_SulP_like_sulfate_transporter"/>
    <property type="match status" value="1"/>
</dbReference>
<dbReference type="OMA" id="VICIACK"/>
<evidence type="ECO:0000256" key="5">
    <source>
        <dbReference type="SAM" id="Phobius"/>
    </source>
</evidence>
<dbReference type="InterPro" id="IPR036513">
    <property type="entry name" value="STAS_dom_sf"/>
</dbReference>